<evidence type="ECO:0000259" key="1">
    <source>
        <dbReference type="Pfam" id="PF12146"/>
    </source>
</evidence>
<name>A0A1G6GNU3_9BACI</name>
<dbReference type="AlphaFoldDB" id="A0A1G6GNU3"/>
<dbReference type="InterPro" id="IPR053145">
    <property type="entry name" value="AB_hydrolase_Est10"/>
</dbReference>
<keyword evidence="3" id="KW-1185">Reference proteome</keyword>
<reference evidence="3" key="1">
    <citation type="submission" date="2016-09" db="EMBL/GenBank/DDBJ databases">
        <authorList>
            <person name="Varghese N."/>
            <person name="Submissions S."/>
        </authorList>
    </citation>
    <scope>NUCLEOTIDE SEQUENCE [LARGE SCALE GENOMIC DNA]</scope>
    <source>
        <strain evidence="3">S5</strain>
    </source>
</reference>
<feature type="domain" description="Serine aminopeptidase S33" evidence="1">
    <location>
        <begin position="28"/>
        <end position="142"/>
    </location>
</feature>
<proteinExistence type="predicted"/>
<dbReference type="STRING" id="1612202.SAMN05421734_101328"/>
<dbReference type="SUPFAM" id="SSF53474">
    <property type="entry name" value="alpha/beta-Hydrolases"/>
    <property type="match status" value="1"/>
</dbReference>
<dbReference type="EMBL" id="FMYI01000001">
    <property type="protein sequence ID" value="SDB83618.1"/>
    <property type="molecule type" value="Genomic_DNA"/>
</dbReference>
<organism evidence="2 3">
    <name type="scientific">Pelagirhabdus alkalitolerans</name>
    <dbReference type="NCBI Taxonomy" id="1612202"/>
    <lineage>
        <taxon>Bacteria</taxon>
        <taxon>Bacillati</taxon>
        <taxon>Bacillota</taxon>
        <taxon>Bacilli</taxon>
        <taxon>Bacillales</taxon>
        <taxon>Bacillaceae</taxon>
        <taxon>Pelagirhabdus</taxon>
    </lineage>
</organism>
<dbReference type="Pfam" id="PF12146">
    <property type="entry name" value="Hydrolase_4"/>
    <property type="match status" value="1"/>
</dbReference>
<dbReference type="PANTHER" id="PTHR43265">
    <property type="entry name" value="ESTERASE ESTD"/>
    <property type="match status" value="1"/>
</dbReference>
<evidence type="ECO:0000313" key="3">
    <source>
        <dbReference type="Proteomes" id="UP000242949"/>
    </source>
</evidence>
<dbReference type="PANTHER" id="PTHR43265:SF1">
    <property type="entry name" value="ESTERASE ESTD"/>
    <property type="match status" value="1"/>
</dbReference>
<dbReference type="Proteomes" id="UP000242949">
    <property type="component" value="Unassembled WGS sequence"/>
</dbReference>
<sequence length="258" mass="29562">MMKFEMIEHNHKQLTGTVHIPDNERDQHPTVIMFHGFGGSRLESKGLFVRMSRYFEERGIASVRFDFSGHGESEGDFYDVTLSNEVDEAKAIVDYVKGLDFVDPDRIDLLGLSLGGVVASIVAGEMKESIHALCMWAPAAVVLDDVNKQKQIQGRDIEEEMSHQGYFDFYSLRVGPSFVDDLKTFELFERAKQYEKRVKIIHGSDDQVVPLSYSHQYMTYYGAQGELSVLEGADHAFGTYPDRMKLYEETYEFFKQKH</sequence>
<protein>
    <recommendedName>
        <fullName evidence="1">Serine aminopeptidase S33 domain-containing protein</fullName>
    </recommendedName>
</protein>
<dbReference type="InterPro" id="IPR022742">
    <property type="entry name" value="Hydrolase_4"/>
</dbReference>
<dbReference type="GO" id="GO:0052689">
    <property type="term" value="F:carboxylic ester hydrolase activity"/>
    <property type="evidence" value="ECO:0007669"/>
    <property type="project" value="TreeGrafter"/>
</dbReference>
<accession>A0A1G6GNU3</accession>
<evidence type="ECO:0000313" key="2">
    <source>
        <dbReference type="EMBL" id="SDB83618.1"/>
    </source>
</evidence>
<gene>
    <name evidence="2" type="ORF">SAMN05421734_101328</name>
</gene>
<dbReference type="RefSeq" id="WP_245719369.1">
    <property type="nucleotide sequence ID" value="NZ_FMYI01000001.1"/>
</dbReference>
<dbReference type="Gene3D" id="3.40.50.1820">
    <property type="entry name" value="alpha/beta hydrolase"/>
    <property type="match status" value="1"/>
</dbReference>
<dbReference type="InterPro" id="IPR029058">
    <property type="entry name" value="AB_hydrolase_fold"/>
</dbReference>